<feature type="domain" description="Importin N-terminal" evidence="2">
    <location>
        <begin position="28"/>
        <end position="89"/>
    </location>
</feature>
<dbReference type="GO" id="GO:0006611">
    <property type="term" value="P:protein export from nucleus"/>
    <property type="evidence" value="ECO:0007669"/>
    <property type="project" value="InterPro"/>
</dbReference>
<organism evidence="4 5">
    <name type="scientific">Protomyces lactucae-debilis</name>
    <dbReference type="NCBI Taxonomy" id="2754530"/>
    <lineage>
        <taxon>Eukaryota</taxon>
        <taxon>Fungi</taxon>
        <taxon>Dikarya</taxon>
        <taxon>Ascomycota</taxon>
        <taxon>Taphrinomycotina</taxon>
        <taxon>Taphrinomycetes</taxon>
        <taxon>Taphrinales</taxon>
        <taxon>Protomycetaceae</taxon>
        <taxon>Protomyces</taxon>
    </lineage>
</organism>
<dbReference type="SUPFAM" id="SSF48371">
    <property type="entry name" value="ARM repeat"/>
    <property type="match status" value="1"/>
</dbReference>
<dbReference type="GeneID" id="63789139"/>
<dbReference type="PANTHER" id="PTHR11223:SF3">
    <property type="entry name" value="EXPORTIN-5"/>
    <property type="match status" value="1"/>
</dbReference>
<dbReference type="PANTHER" id="PTHR11223">
    <property type="entry name" value="EXPORTIN 1/5"/>
    <property type="match status" value="1"/>
</dbReference>
<comment type="caution">
    <text evidence="4">The sequence shown here is derived from an EMBL/GenBank/DDBJ whole genome shotgun (WGS) entry which is preliminary data.</text>
</comment>
<keyword evidence="5" id="KW-1185">Reference proteome</keyword>
<name>A0A1Y2F800_PROLT</name>
<dbReference type="InterPro" id="IPR016024">
    <property type="entry name" value="ARM-type_fold"/>
</dbReference>
<reference evidence="4 5" key="1">
    <citation type="submission" date="2016-07" db="EMBL/GenBank/DDBJ databases">
        <title>Pervasive Adenine N6-methylation of Active Genes in Fungi.</title>
        <authorList>
            <consortium name="DOE Joint Genome Institute"/>
            <person name="Mondo S.J."/>
            <person name="Dannebaum R.O."/>
            <person name="Kuo R.C."/>
            <person name="Labutti K."/>
            <person name="Haridas S."/>
            <person name="Kuo A."/>
            <person name="Salamov A."/>
            <person name="Ahrendt S.R."/>
            <person name="Lipzen A."/>
            <person name="Sullivan W."/>
            <person name="Andreopoulos W.B."/>
            <person name="Clum A."/>
            <person name="Lindquist E."/>
            <person name="Daum C."/>
            <person name="Ramamoorthy G.K."/>
            <person name="Gryganskyi A."/>
            <person name="Culley D."/>
            <person name="Magnuson J.K."/>
            <person name="James T.Y."/>
            <person name="O'Malley M.A."/>
            <person name="Stajich J.E."/>
            <person name="Spatafora J.W."/>
            <person name="Visel A."/>
            <person name="Grigoriev I.V."/>
        </authorList>
    </citation>
    <scope>NUCLEOTIDE SEQUENCE [LARGE SCALE GENOMIC DNA]</scope>
    <source>
        <strain evidence="4 5">12-1054</strain>
    </source>
</reference>
<dbReference type="OrthoDB" id="2215036at2759"/>
<proteinExistence type="inferred from homology"/>
<comment type="similarity">
    <text evidence="1">Belongs to the exportin family.</text>
</comment>
<dbReference type="Gene3D" id="1.25.10.10">
    <property type="entry name" value="Leucine-rich Repeat Variant"/>
    <property type="match status" value="1"/>
</dbReference>
<dbReference type="GO" id="GO:0005737">
    <property type="term" value="C:cytoplasm"/>
    <property type="evidence" value="ECO:0007669"/>
    <property type="project" value="TreeGrafter"/>
</dbReference>
<dbReference type="GO" id="GO:0006405">
    <property type="term" value="P:RNA export from nucleus"/>
    <property type="evidence" value="ECO:0007669"/>
    <property type="project" value="TreeGrafter"/>
</dbReference>
<evidence type="ECO:0000256" key="1">
    <source>
        <dbReference type="ARBA" id="ARBA00009466"/>
    </source>
</evidence>
<dbReference type="InterPro" id="IPR045478">
    <property type="entry name" value="Exportin-5_C"/>
</dbReference>
<dbReference type="GO" id="GO:0031267">
    <property type="term" value="F:small GTPase binding"/>
    <property type="evidence" value="ECO:0007669"/>
    <property type="project" value="InterPro"/>
</dbReference>
<dbReference type="STRING" id="56484.A0A1Y2F800"/>
<accession>A0A1Y2F800</accession>
<dbReference type="GO" id="GO:0005049">
    <property type="term" value="F:nuclear export signal receptor activity"/>
    <property type="evidence" value="ECO:0007669"/>
    <property type="project" value="InterPro"/>
</dbReference>
<feature type="domain" description="Exportin-5 C-terminal" evidence="3">
    <location>
        <begin position="565"/>
        <end position="1199"/>
    </location>
</feature>
<protein>
    <submittedName>
        <fullName evidence="4">Armadillo-type protein</fullName>
    </submittedName>
</protein>
<dbReference type="AlphaFoldDB" id="A0A1Y2F800"/>
<evidence type="ECO:0000313" key="5">
    <source>
        <dbReference type="Proteomes" id="UP000193685"/>
    </source>
</evidence>
<feature type="domain" description="Exportin-5 C-terminal" evidence="3">
    <location>
        <begin position="328"/>
        <end position="529"/>
    </location>
</feature>
<dbReference type="GO" id="GO:0005634">
    <property type="term" value="C:nucleus"/>
    <property type="evidence" value="ECO:0007669"/>
    <property type="project" value="TreeGrafter"/>
</dbReference>
<gene>
    <name evidence="4" type="ORF">BCR37DRAFT_95707</name>
</gene>
<dbReference type="Pfam" id="PF03810">
    <property type="entry name" value="IBN_N"/>
    <property type="match status" value="1"/>
</dbReference>
<evidence type="ECO:0000313" key="4">
    <source>
        <dbReference type="EMBL" id="ORY79496.1"/>
    </source>
</evidence>
<dbReference type="InterPro" id="IPR001494">
    <property type="entry name" value="Importin-beta_N"/>
</dbReference>
<dbReference type="GO" id="GO:0042565">
    <property type="term" value="C:RNA nuclear export complex"/>
    <property type="evidence" value="ECO:0007669"/>
    <property type="project" value="TreeGrafter"/>
</dbReference>
<dbReference type="GO" id="GO:0003723">
    <property type="term" value="F:RNA binding"/>
    <property type="evidence" value="ECO:0007669"/>
    <property type="project" value="TreeGrafter"/>
</dbReference>
<dbReference type="InterPro" id="IPR045065">
    <property type="entry name" value="XPO1/5"/>
</dbReference>
<dbReference type="Pfam" id="PF19273">
    <property type="entry name" value="Exportin-5"/>
    <property type="match status" value="2"/>
</dbReference>
<dbReference type="EMBL" id="MCFI01000015">
    <property type="protein sequence ID" value="ORY79496.1"/>
    <property type="molecule type" value="Genomic_DNA"/>
</dbReference>
<sequence>MSDGLQLVVKALEVIHSPQSSNADRLSAQKHIDQLSGDRNAACYFGFELAKQDKDIVRHFGLNLLSNSITKEWHNFSTAERDQIRQWVLMLCQECVRETGETHYIVEKLAALLNDIAKREWLLTWGDFDGTLQRLWQTNHTTRLVCLKTLNNLIEDVFLHDDPIAALRSPILSAGVMTLMAPADVVAEFYANNPTSLVHGIAQKPGSKGWLQVLVEQLLQDSEDQALAILQVLRSALGWIITKAIIVSNTMSAVCQALMNPNVKISTCAVDSLYVLLTRPLHPHDDFMQEIYTLYKPESLQALTEVWRRTAGSLQFRHLDNAGTLQNEEAYTLLKKLSETIVALACFKFGSSRDKKLEEIELAHVLDLVLMTWQHKSLIISGMSHNFWCSLLRDEKLSNHPDVLSRFPQMLQIGTQRLVRFDDAKTIMLAHSELQMFLDIDMESPLELHEFCINYRRFVYDIVRMVVYKRPRDALLWVREQVKHFFAEEYADTNVGSFCTRTSPMYLNVDAKCTMIEAAIQGIIRWQDRWVPATNPMKDLNGDATPEARAAAYMELQSMKRAEVASTREIVVAWCAELIELNIQDPLMLGRHISVLVAFASFLDDRSDLLFRILEKIIQTITHFYPIDVAETTMVSIRELRGRCGTDILRLASALPDQLWTIYPQLEATVDKILSAEHVSENDQTTFNALLLIISQRASATEPTEKQAHFEKIVNKVCSAWDNNEVTGALANFESFAQVLQVEKVTMYFQSRQVRLPRQLDSTQLDTQGKAVLQDLKDGSRWSWPIRASRKFVDATLDTPSALRDFEKQLWHRPIVHMVPNLIRLLSRINEYYNPSNWKSLPIEMQLIAQESIIERFWLHGVSQVSRDEFLESSAKTSDTCRELAHHIGHFLRKTREYCLVTLGTYSLLGPAFYDIPDLGDACMQAFFGDTSGTSLHVWATTITSCLRHLLLNCPRNQYESFLGKIMVPFPQMMLQKLQAEWAKLMERGALQSKEEEGTQQEKDDYSDEMMEESLLRHLSFAVVKLLSDLLAPPMLTLRADPNAAGGTAPAGSIRTSPLSEWLLRQENMVGGIVLLLCFCLTINDTRTSVQAAKVLRSIVPLLMEKNDLQRYVCHEVFSATIRCIHDPYFVAGQGELVNLLAHIYYLSLGKSTLPRNIILSIPQMSGDVGAVKVFEEKLANGKSDRTRRSLMLELLMNHDVVGREAYGRGATMVKPGADVSTKEIIKKFQESVTLKNGNAGNDVLSKDQESGIDRLFD</sequence>
<dbReference type="Proteomes" id="UP000193685">
    <property type="component" value="Unassembled WGS sequence"/>
</dbReference>
<dbReference type="OMA" id="IAKRSWG"/>
<evidence type="ECO:0000259" key="3">
    <source>
        <dbReference type="Pfam" id="PF19273"/>
    </source>
</evidence>
<dbReference type="InterPro" id="IPR011989">
    <property type="entry name" value="ARM-like"/>
</dbReference>
<evidence type="ECO:0000259" key="2">
    <source>
        <dbReference type="Pfam" id="PF03810"/>
    </source>
</evidence>
<dbReference type="RefSeq" id="XP_040723867.1">
    <property type="nucleotide sequence ID" value="XM_040872540.1"/>
</dbReference>